<dbReference type="InterPro" id="IPR020846">
    <property type="entry name" value="MFS_dom"/>
</dbReference>
<keyword evidence="6 7" id="KW-0472">Membrane</keyword>
<evidence type="ECO:0000313" key="9">
    <source>
        <dbReference type="EMBL" id="RAS77273.1"/>
    </source>
</evidence>
<feature type="transmembrane region" description="Helical" evidence="7">
    <location>
        <begin position="53"/>
        <end position="70"/>
    </location>
</feature>
<dbReference type="PANTHER" id="PTHR43124">
    <property type="entry name" value="PURINE EFFLUX PUMP PBUE"/>
    <property type="match status" value="1"/>
</dbReference>
<dbReference type="Gene3D" id="1.20.1250.20">
    <property type="entry name" value="MFS general substrate transporter like domains"/>
    <property type="match status" value="2"/>
</dbReference>
<keyword evidence="9" id="KW-0614">Plasmid</keyword>
<dbReference type="AlphaFoldDB" id="A0AAX1QAA7"/>
<sequence>MRRKKLNMDKRIWLLAIAVFVVGTVEMVVTGIIDMIGTDLHVSVATVGQLLTVYSLVFAIGSPIIITLTSKVERKKLLMIAMIVFLVGNLLSIVSPNSALLMVSRIVQAASCSLIVVLSLTLASNIVSPELKGRAIGTIFMGISASMMLGVPLGTWIGNLWGWRMTFGLISVLTIIVTLFMLRYLPKVAPQPGVSLLNQLKTLKEPKILSAHFISIFQMTGQFTIYTYITPFMHETMNLSPSTISLVLLVYGLGGIFGGWFGGWSSDKLGASKTILITLLVHAVVVLTLPLAASLMFTFVLVIALWCAFNMAPSPAIQSYLIQTAPDSADIQLSLNTSSLHIGLALGSMIGGFVINHYSVAINPLVGGIIILLSLIPAIYSMTRRIVTKTVKDHQQAS</sequence>
<dbReference type="PROSITE" id="PS50850">
    <property type="entry name" value="MFS"/>
    <property type="match status" value="1"/>
</dbReference>
<reference evidence="9 10" key="1">
    <citation type="submission" date="2016-03" db="EMBL/GenBank/DDBJ databases">
        <title>Comparison of Bacillus endophyticus and B. anthracis characteristics using whole genome sequence analysis and microbiological techniques.</title>
        <authorList>
            <person name="Lekota K.E."/>
            <person name="Mafofo J."/>
            <person name="Rees J."/>
            <person name="Muchadeyi F.C."/>
            <person name="Madoroba E."/>
            <person name="Van Heerden H."/>
        </authorList>
    </citation>
    <scope>NUCLEOTIDE SEQUENCE [LARGE SCALE GENOMIC DNA]</scope>
    <source>
        <strain evidence="9 10">3631_10C</strain>
        <plasmid evidence="9">pBEH1</plasmid>
    </source>
</reference>
<evidence type="ECO:0000256" key="3">
    <source>
        <dbReference type="ARBA" id="ARBA00022475"/>
    </source>
</evidence>
<feature type="transmembrane region" description="Helical" evidence="7">
    <location>
        <begin position="333"/>
        <end position="355"/>
    </location>
</feature>
<feature type="transmembrane region" description="Helical" evidence="7">
    <location>
        <begin position="106"/>
        <end position="127"/>
    </location>
</feature>
<evidence type="ECO:0000313" key="10">
    <source>
        <dbReference type="Proteomes" id="UP000250174"/>
    </source>
</evidence>
<dbReference type="PANTHER" id="PTHR43124:SF10">
    <property type="entry name" value="PURINE EFFLUX PUMP PBUE"/>
    <property type="match status" value="1"/>
</dbReference>
<feature type="transmembrane region" description="Helical" evidence="7">
    <location>
        <begin position="241"/>
        <end position="262"/>
    </location>
</feature>
<dbReference type="InterPro" id="IPR011701">
    <property type="entry name" value="MFS"/>
</dbReference>
<feature type="transmembrane region" description="Helical" evidence="7">
    <location>
        <begin position="139"/>
        <end position="157"/>
    </location>
</feature>
<evidence type="ECO:0000256" key="1">
    <source>
        <dbReference type="ARBA" id="ARBA00004651"/>
    </source>
</evidence>
<evidence type="ECO:0000256" key="5">
    <source>
        <dbReference type="ARBA" id="ARBA00022989"/>
    </source>
</evidence>
<feature type="transmembrane region" description="Helical" evidence="7">
    <location>
        <begin position="361"/>
        <end position="380"/>
    </location>
</feature>
<feature type="transmembrane region" description="Helical" evidence="7">
    <location>
        <begin position="163"/>
        <end position="182"/>
    </location>
</feature>
<feature type="transmembrane region" description="Helical" evidence="7">
    <location>
        <begin position="12"/>
        <end position="33"/>
    </location>
</feature>
<feature type="transmembrane region" description="Helical" evidence="7">
    <location>
        <begin position="208"/>
        <end position="229"/>
    </location>
</feature>
<dbReference type="CDD" id="cd17324">
    <property type="entry name" value="MFS_NepI_like"/>
    <property type="match status" value="1"/>
</dbReference>
<dbReference type="SUPFAM" id="SSF103473">
    <property type="entry name" value="MFS general substrate transporter"/>
    <property type="match status" value="1"/>
</dbReference>
<evidence type="ECO:0000256" key="7">
    <source>
        <dbReference type="SAM" id="Phobius"/>
    </source>
</evidence>
<evidence type="ECO:0000256" key="4">
    <source>
        <dbReference type="ARBA" id="ARBA00022692"/>
    </source>
</evidence>
<dbReference type="Proteomes" id="UP000250174">
    <property type="component" value="Unassembled WGS sequence"/>
</dbReference>
<proteinExistence type="predicted"/>
<feature type="transmembrane region" description="Helical" evidence="7">
    <location>
        <begin position="274"/>
        <end position="293"/>
    </location>
</feature>
<dbReference type="InterPro" id="IPR050189">
    <property type="entry name" value="MFS_Efflux_Transporters"/>
</dbReference>
<dbReference type="RefSeq" id="WP_113765533.1">
    <property type="nucleotide sequence ID" value="NZ_LVYK01000022.1"/>
</dbReference>
<geneLocation type="plasmid" evidence="9">
    <name>pBEH1</name>
</geneLocation>
<dbReference type="EMBL" id="LVYK01000022">
    <property type="protein sequence ID" value="RAS77273.1"/>
    <property type="molecule type" value="Genomic_DNA"/>
</dbReference>
<feature type="domain" description="Major facilitator superfamily (MFS) profile" evidence="8">
    <location>
        <begin position="11"/>
        <end position="386"/>
    </location>
</feature>
<evidence type="ECO:0000259" key="8">
    <source>
        <dbReference type="PROSITE" id="PS50850"/>
    </source>
</evidence>
<feature type="transmembrane region" description="Helical" evidence="7">
    <location>
        <begin position="299"/>
        <end position="321"/>
    </location>
</feature>
<dbReference type="GO" id="GO:0022857">
    <property type="term" value="F:transmembrane transporter activity"/>
    <property type="evidence" value="ECO:0007669"/>
    <property type="project" value="InterPro"/>
</dbReference>
<evidence type="ECO:0000256" key="2">
    <source>
        <dbReference type="ARBA" id="ARBA00022448"/>
    </source>
</evidence>
<keyword evidence="2" id="KW-0813">Transport</keyword>
<keyword evidence="3" id="KW-1003">Cell membrane</keyword>
<dbReference type="Pfam" id="PF07690">
    <property type="entry name" value="MFS_1"/>
    <property type="match status" value="1"/>
</dbReference>
<gene>
    <name evidence="9" type="ORF">A3864_12115</name>
</gene>
<dbReference type="InterPro" id="IPR036259">
    <property type="entry name" value="MFS_trans_sf"/>
</dbReference>
<dbReference type="GO" id="GO:0005886">
    <property type="term" value="C:plasma membrane"/>
    <property type="evidence" value="ECO:0007669"/>
    <property type="project" value="UniProtKB-SubCell"/>
</dbReference>
<protein>
    <submittedName>
        <fullName evidence="9">MFS transporter</fullName>
    </submittedName>
</protein>
<keyword evidence="4 7" id="KW-0812">Transmembrane</keyword>
<name>A0AAX1QAA7_9BACI</name>
<organism evidence="9 10">
    <name type="scientific">Priestia endophytica</name>
    <dbReference type="NCBI Taxonomy" id="135735"/>
    <lineage>
        <taxon>Bacteria</taxon>
        <taxon>Bacillati</taxon>
        <taxon>Bacillota</taxon>
        <taxon>Bacilli</taxon>
        <taxon>Bacillales</taxon>
        <taxon>Bacillaceae</taxon>
        <taxon>Priestia</taxon>
    </lineage>
</organism>
<comment type="subcellular location">
    <subcellularLocation>
        <location evidence="1">Cell membrane</location>
        <topology evidence="1">Multi-pass membrane protein</topology>
    </subcellularLocation>
</comment>
<feature type="transmembrane region" description="Helical" evidence="7">
    <location>
        <begin position="77"/>
        <end position="94"/>
    </location>
</feature>
<comment type="caution">
    <text evidence="9">The sequence shown here is derived from an EMBL/GenBank/DDBJ whole genome shotgun (WGS) entry which is preliminary data.</text>
</comment>
<keyword evidence="5 7" id="KW-1133">Transmembrane helix</keyword>
<evidence type="ECO:0000256" key="6">
    <source>
        <dbReference type="ARBA" id="ARBA00023136"/>
    </source>
</evidence>
<accession>A0AAX1QAA7</accession>